<dbReference type="EMBL" id="BLLL01000002">
    <property type="protein sequence ID" value="GFH62499.1"/>
    <property type="molecule type" value="Genomic_DNA"/>
</dbReference>
<dbReference type="PANTHER" id="PTHR22854">
    <property type="entry name" value="TRYPTOPHAN BIOSYNTHESIS PROTEIN"/>
    <property type="match status" value="1"/>
</dbReference>
<dbReference type="UniPathway" id="UPA00035">
    <property type="reaction ID" value="UER00043"/>
</dbReference>
<proteinExistence type="predicted"/>
<dbReference type="GO" id="GO:0004425">
    <property type="term" value="F:indole-3-glycerol-phosphate synthase activity"/>
    <property type="evidence" value="ECO:0007669"/>
    <property type="project" value="UniProtKB-EC"/>
</dbReference>
<gene>
    <name evidence="10" type="primary">trpC</name>
    <name evidence="10" type="ORF">ZNDK_0270</name>
</gene>
<keyword evidence="4" id="KW-0028">Amino-acid biosynthesis</keyword>
<evidence type="ECO:0000256" key="5">
    <source>
        <dbReference type="ARBA" id="ARBA00022793"/>
    </source>
</evidence>
<comment type="pathway">
    <text evidence="2">Amino-acid biosynthesis; L-tryptophan biosynthesis; L-tryptophan from chorismate: step 4/5.</text>
</comment>
<dbReference type="Pfam" id="PF00218">
    <property type="entry name" value="IGPS"/>
    <property type="match status" value="1"/>
</dbReference>
<dbReference type="InterPro" id="IPR013798">
    <property type="entry name" value="Indole-3-glycerol_P_synth_dom"/>
</dbReference>
<dbReference type="GO" id="GO:0004640">
    <property type="term" value="F:phosphoribosylanthranilate isomerase activity"/>
    <property type="evidence" value="ECO:0007669"/>
    <property type="project" value="TreeGrafter"/>
</dbReference>
<comment type="catalytic activity">
    <reaction evidence="1">
        <text>1-(2-carboxyphenylamino)-1-deoxy-D-ribulose 5-phosphate + H(+) = (1S,2R)-1-C-(indol-3-yl)glycerol 3-phosphate + CO2 + H2O</text>
        <dbReference type="Rhea" id="RHEA:23476"/>
        <dbReference type="ChEBI" id="CHEBI:15377"/>
        <dbReference type="ChEBI" id="CHEBI:15378"/>
        <dbReference type="ChEBI" id="CHEBI:16526"/>
        <dbReference type="ChEBI" id="CHEBI:58613"/>
        <dbReference type="ChEBI" id="CHEBI:58866"/>
        <dbReference type="EC" id="4.1.1.48"/>
    </reaction>
</comment>
<keyword evidence="6" id="KW-0822">Tryptophan biosynthesis</keyword>
<keyword evidence="8" id="KW-0456">Lyase</keyword>
<evidence type="ECO:0000256" key="3">
    <source>
        <dbReference type="ARBA" id="ARBA00012362"/>
    </source>
</evidence>
<dbReference type="Gene3D" id="3.20.20.70">
    <property type="entry name" value="Aldolase class I"/>
    <property type="match status" value="1"/>
</dbReference>
<dbReference type="PANTHER" id="PTHR22854:SF2">
    <property type="entry name" value="INDOLE-3-GLYCEROL-PHOSPHATE SYNTHASE"/>
    <property type="match status" value="1"/>
</dbReference>
<evidence type="ECO:0000313" key="10">
    <source>
        <dbReference type="EMBL" id="GFH62499.1"/>
    </source>
</evidence>
<dbReference type="InterPro" id="IPR001468">
    <property type="entry name" value="Indole-3-GlycerolPSynthase_CS"/>
</dbReference>
<keyword evidence="7" id="KW-0057">Aromatic amino acid biosynthesis</keyword>
<dbReference type="InterPro" id="IPR013785">
    <property type="entry name" value="Aldolase_TIM"/>
</dbReference>
<evidence type="ECO:0000256" key="1">
    <source>
        <dbReference type="ARBA" id="ARBA00001633"/>
    </source>
</evidence>
<protein>
    <recommendedName>
        <fullName evidence="3">indole-3-glycerol-phosphate synthase</fullName>
        <ecNumber evidence="3">4.1.1.48</ecNumber>
    </recommendedName>
</protein>
<evidence type="ECO:0000256" key="2">
    <source>
        <dbReference type="ARBA" id="ARBA00004696"/>
    </source>
</evidence>
<comment type="caution">
    <text evidence="10">The sequence shown here is derived from an EMBL/GenBank/DDBJ whole genome shotgun (WGS) entry which is preliminary data.</text>
</comment>
<keyword evidence="5" id="KW-0210">Decarboxylase</keyword>
<dbReference type="CDD" id="cd00331">
    <property type="entry name" value="IGPS"/>
    <property type="match status" value="1"/>
</dbReference>
<dbReference type="Proteomes" id="UP000505077">
    <property type="component" value="Unassembled WGS sequence"/>
</dbReference>
<dbReference type="InterPro" id="IPR045186">
    <property type="entry name" value="Indole-3-glycerol_P_synth"/>
</dbReference>
<accession>A0A6L2R4N6</accession>
<evidence type="ECO:0000256" key="8">
    <source>
        <dbReference type="ARBA" id="ARBA00023239"/>
    </source>
</evidence>
<dbReference type="AlphaFoldDB" id="A0A6L2R4N6"/>
<name>A0A6L2R4N6_9BACT</name>
<evidence type="ECO:0000256" key="7">
    <source>
        <dbReference type="ARBA" id="ARBA00023141"/>
    </source>
</evidence>
<evidence type="ECO:0000259" key="9">
    <source>
        <dbReference type="Pfam" id="PF00218"/>
    </source>
</evidence>
<dbReference type="SUPFAM" id="SSF51366">
    <property type="entry name" value="Ribulose-phoshate binding barrel"/>
    <property type="match status" value="1"/>
</dbReference>
<dbReference type="EC" id="4.1.1.48" evidence="3"/>
<evidence type="ECO:0000256" key="6">
    <source>
        <dbReference type="ARBA" id="ARBA00022822"/>
    </source>
</evidence>
<feature type="domain" description="Indole-3-glycerol phosphate synthase" evidence="9">
    <location>
        <begin position="3"/>
        <end position="255"/>
    </location>
</feature>
<organism evidence="10 11">
    <name type="scientific">Candidatus Desulfovibrio kirbyi</name>
    <dbReference type="NCBI Taxonomy" id="2696086"/>
    <lineage>
        <taxon>Bacteria</taxon>
        <taxon>Pseudomonadati</taxon>
        <taxon>Thermodesulfobacteriota</taxon>
        <taxon>Desulfovibrionia</taxon>
        <taxon>Desulfovibrionales</taxon>
        <taxon>Desulfovibrionaceae</taxon>
        <taxon>Desulfovibrio</taxon>
    </lineage>
</organism>
<evidence type="ECO:0000313" key="11">
    <source>
        <dbReference type="Proteomes" id="UP000505077"/>
    </source>
</evidence>
<dbReference type="InterPro" id="IPR011060">
    <property type="entry name" value="RibuloseP-bd_barrel"/>
</dbReference>
<reference evidence="10 11" key="1">
    <citation type="journal article" date="2020" name="ISME J.">
        <title>Parallel Reductive Genome Evolution in Desulfovibrio Ectosymbionts Independently Acquired by Trichonympha Protists in the Termite Gut.</title>
        <authorList>
            <person name="Takeuchi M."/>
            <person name="Kuwahara H."/>
            <person name="Murakami T."/>
            <person name="Takahashi K."/>
            <person name="Kajitani R."/>
            <person name="Toyoda A."/>
            <person name="Itoh T."/>
            <person name="Ohkuma M."/>
            <person name="Hongoh Y."/>
        </authorList>
    </citation>
    <scope>NUCLEOTIDE SEQUENCE [LARGE SCALE GENOMIC DNA]</scope>
    <source>
        <strain evidence="10">ZnDsv-02</strain>
    </source>
</reference>
<dbReference type="GO" id="GO:0000162">
    <property type="term" value="P:L-tryptophan biosynthetic process"/>
    <property type="evidence" value="ECO:0007669"/>
    <property type="project" value="UniProtKB-UniPathway"/>
</dbReference>
<dbReference type="PROSITE" id="PS00614">
    <property type="entry name" value="IGPS"/>
    <property type="match status" value="1"/>
</dbReference>
<evidence type="ECO:0000256" key="4">
    <source>
        <dbReference type="ARBA" id="ARBA00022605"/>
    </source>
</evidence>
<sequence length="271" mass="29752">MRLERFYTAKLPEITALRQAADRGDLQRILREPRPDFTAALRTSGGQLAVIAEYKRTSPSLGSICESIEVEEAARQYAAAGAHALSILTEEQYFHGNIAFLERAANQDTTSPLPLLRKDFIFDPLQVLATAGTKASALLLIVRLTPSAGTLRRLREETEKMGLQAVVEVFDAHDLRLARESGARIVQVNARDLDTLTVNRKACRKLATAYPPENHELWIAASGISRPEHLVEAAESGYHAVLVGSSLMKNGKPGENLTALLKTQDKDRPCA</sequence>